<evidence type="ECO:0000313" key="7">
    <source>
        <dbReference type="EMBL" id="MBD2194604.1"/>
    </source>
</evidence>
<keyword evidence="3 5" id="KW-1133">Transmembrane helix</keyword>
<keyword evidence="2 5" id="KW-0812">Transmembrane</keyword>
<evidence type="ECO:0000256" key="2">
    <source>
        <dbReference type="ARBA" id="ARBA00022692"/>
    </source>
</evidence>
<organism evidence="7 8">
    <name type="scientific">Calothrix parietina FACHB-288</name>
    <dbReference type="NCBI Taxonomy" id="2692896"/>
    <lineage>
        <taxon>Bacteria</taxon>
        <taxon>Bacillati</taxon>
        <taxon>Cyanobacteriota</taxon>
        <taxon>Cyanophyceae</taxon>
        <taxon>Nostocales</taxon>
        <taxon>Calotrichaceae</taxon>
        <taxon>Calothrix</taxon>
    </lineage>
</organism>
<feature type="transmembrane region" description="Helical" evidence="5">
    <location>
        <begin position="104"/>
        <end position="126"/>
    </location>
</feature>
<comment type="subcellular location">
    <subcellularLocation>
        <location evidence="1">Cell membrane</location>
        <topology evidence="1">Multi-pass membrane protein</topology>
    </subcellularLocation>
</comment>
<protein>
    <submittedName>
        <fullName evidence="7">MFS transporter</fullName>
    </submittedName>
</protein>
<feature type="transmembrane region" description="Helical" evidence="5">
    <location>
        <begin position="367"/>
        <end position="384"/>
    </location>
</feature>
<feature type="transmembrane region" description="Helical" evidence="5">
    <location>
        <begin position="218"/>
        <end position="240"/>
    </location>
</feature>
<feature type="transmembrane region" description="Helical" evidence="5">
    <location>
        <begin position="138"/>
        <end position="157"/>
    </location>
</feature>
<evidence type="ECO:0000256" key="4">
    <source>
        <dbReference type="ARBA" id="ARBA00023136"/>
    </source>
</evidence>
<dbReference type="PANTHER" id="PTHR23531">
    <property type="entry name" value="QUINOLENE RESISTANCE PROTEIN NORA"/>
    <property type="match status" value="1"/>
</dbReference>
<proteinExistence type="predicted"/>
<accession>A0ABR8A459</accession>
<dbReference type="CDD" id="cd17489">
    <property type="entry name" value="MFS_YfcJ_like"/>
    <property type="match status" value="1"/>
</dbReference>
<dbReference type="InterPro" id="IPR052714">
    <property type="entry name" value="MFS_Exporter"/>
</dbReference>
<feature type="transmembrane region" description="Helical" evidence="5">
    <location>
        <begin position="246"/>
        <end position="265"/>
    </location>
</feature>
<reference evidence="7 8" key="1">
    <citation type="journal article" date="2020" name="ISME J.">
        <title>Comparative genomics reveals insights into cyanobacterial evolution and habitat adaptation.</title>
        <authorList>
            <person name="Chen M.Y."/>
            <person name="Teng W.K."/>
            <person name="Zhao L."/>
            <person name="Hu C.X."/>
            <person name="Zhou Y.K."/>
            <person name="Han B.P."/>
            <person name="Song L.R."/>
            <person name="Shu W.S."/>
        </authorList>
    </citation>
    <scope>NUCLEOTIDE SEQUENCE [LARGE SCALE GENOMIC DNA]</scope>
    <source>
        <strain evidence="7 8">FACHB-288</strain>
    </source>
</reference>
<dbReference type="PANTHER" id="PTHR23531:SF1">
    <property type="entry name" value="QUINOLENE RESISTANCE PROTEIN NORA"/>
    <property type="match status" value="1"/>
</dbReference>
<evidence type="ECO:0000259" key="6">
    <source>
        <dbReference type="PROSITE" id="PS50850"/>
    </source>
</evidence>
<dbReference type="RefSeq" id="WP_190538648.1">
    <property type="nucleotide sequence ID" value="NZ_CAWPNO010000073.1"/>
</dbReference>
<feature type="transmembrane region" description="Helical" evidence="5">
    <location>
        <begin position="277"/>
        <end position="296"/>
    </location>
</feature>
<dbReference type="Proteomes" id="UP000658514">
    <property type="component" value="Unassembled WGS sequence"/>
</dbReference>
<dbReference type="Gene3D" id="1.20.1250.20">
    <property type="entry name" value="MFS general substrate transporter like domains"/>
    <property type="match status" value="2"/>
</dbReference>
<evidence type="ECO:0000256" key="3">
    <source>
        <dbReference type="ARBA" id="ARBA00022989"/>
    </source>
</evidence>
<dbReference type="SUPFAM" id="SSF103473">
    <property type="entry name" value="MFS general substrate transporter"/>
    <property type="match status" value="1"/>
</dbReference>
<keyword evidence="8" id="KW-1185">Reference proteome</keyword>
<feature type="transmembrane region" description="Helical" evidence="5">
    <location>
        <begin position="169"/>
        <end position="188"/>
    </location>
</feature>
<dbReference type="Pfam" id="PF07690">
    <property type="entry name" value="MFS_1"/>
    <property type="match status" value="1"/>
</dbReference>
<dbReference type="InterPro" id="IPR036259">
    <property type="entry name" value="MFS_trans_sf"/>
</dbReference>
<feature type="transmembrane region" description="Helical" evidence="5">
    <location>
        <begin position="336"/>
        <end position="355"/>
    </location>
</feature>
<feature type="domain" description="Major facilitator superfamily (MFS) profile" evidence="6">
    <location>
        <begin position="14"/>
        <end position="390"/>
    </location>
</feature>
<feature type="transmembrane region" description="Helical" evidence="5">
    <location>
        <begin position="302"/>
        <end position="324"/>
    </location>
</feature>
<feature type="transmembrane region" description="Helical" evidence="5">
    <location>
        <begin position="9"/>
        <end position="29"/>
    </location>
</feature>
<gene>
    <name evidence="7" type="ORF">H6G24_03715</name>
</gene>
<feature type="transmembrane region" description="Helical" evidence="5">
    <location>
        <begin position="49"/>
        <end position="67"/>
    </location>
</feature>
<dbReference type="InterPro" id="IPR020846">
    <property type="entry name" value="MFS_dom"/>
</dbReference>
<keyword evidence="4 5" id="KW-0472">Membrane</keyword>
<name>A0ABR8A459_9CYAN</name>
<dbReference type="InterPro" id="IPR011701">
    <property type="entry name" value="MFS"/>
</dbReference>
<dbReference type="EMBL" id="JACJQH010000004">
    <property type="protein sequence ID" value="MBD2194604.1"/>
    <property type="molecule type" value="Genomic_DNA"/>
</dbReference>
<evidence type="ECO:0000256" key="5">
    <source>
        <dbReference type="SAM" id="Phobius"/>
    </source>
</evidence>
<feature type="transmembrane region" description="Helical" evidence="5">
    <location>
        <begin position="79"/>
        <end position="98"/>
    </location>
</feature>
<evidence type="ECO:0000256" key="1">
    <source>
        <dbReference type="ARBA" id="ARBA00004651"/>
    </source>
</evidence>
<sequence>MKAFDNFDIYVRQSLLILFLAGLLFWSSMSSLMPTLPLYIANVGASKQQIGIVMGSFAIGLLLFRPMLGNLADRGGRKIPLIIGVIVAAIAPFGYLFFPSIPILGFVRAVHGVAVAAFTTGYSALVADLAPPAKRGEIVSYMTLATPIGLAIGPALGGYLQATAGNGTLFLLASELAFVALLGIGFIINPPITKYPSTENQKTNFWQLIVSPRVRIPALVMLLVGLSLGTVHTFIALFIQETGVNFNAGLFFTIAALASFSVRIFSGRGSDRFGRGLFITAGVIGYFLATLLLWQANSQITFILAAIAEGAGGGTIISMVVTLMTDRSLPQERGRIFAICVAGLDLGIAIAAPILGYVAEQVGYRQMFAYCTALSFLALLIFLTQSNKNLRDSLSFALGRGKDHYYLNKS</sequence>
<comment type="caution">
    <text evidence="7">The sequence shown here is derived from an EMBL/GenBank/DDBJ whole genome shotgun (WGS) entry which is preliminary data.</text>
</comment>
<dbReference type="PROSITE" id="PS50850">
    <property type="entry name" value="MFS"/>
    <property type="match status" value="1"/>
</dbReference>
<evidence type="ECO:0000313" key="8">
    <source>
        <dbReference type="Proteomes" id="UP000658514"/>
    </source>
</evidence>